<reference evidence="1" key="1">
    <citation type="submission" date="2021-03" db="EMBL/GenBank/DDBJ databases">
        <authorList>
            <consortium name="DOE Joint Genome Institute"/>
            <person name="Ahrendt S."/>
            <person name="Looney B.P."/>
            <person name="Miyauchi S."/>
            <person name="Morin E."/>
            <person name="Drula E."/>
            <person name="Courty P.E."/>
            <person name="Chicoki N."/>
            <person name="Fauchery L."/>
            <person name="Kohler A."/>
            <person name="Kuo A."/>
            <person name="Labutti K."/>
            <person name="Pangilinan J."/>
            <person name="Lipzen A."/>
            <person name="Riley R."/>
            <person name="Andreopoulos W."/>
            <person name="He G."/>
            <person name="Johnson J."/>
            <person name="Barry K.W."/>
            <person name="Grigoriev I.V."/>
            <person name="Nagy L."/>
            <person name="Hibbett D."/>
            <person name="Henrissat B."/>
            <person name="Matheny P.B."/>
            <person name="Labbe J."/>
            <person name="Martin F."/>
        </authorList>
    </citation>
    <scope>NUCLEOTIDE SEQUENCE</scope>
    <source>
        <strain evidence="1">HHB10654</strain>
    </source>
</reference>
<gene>
    <name evidence="1" type="ORF">BV25DRAFT_1345422</name>
</gene>
<comment type="caution">
    <text evidence="1">The sequence shown here is derived from an EMBL/GenBank/DDBJ whole genome shotgun (WGS) entry which is preliminary data.</text>
</comment>
<organism evidence="1 2">
    <name type="scientific">Artomyces pyxidatus</name>
    <dbReference type="NCBI Taxonomy" id="48021"/>
    <lineage>
        <taxon>Eukaryota</taxon>
        <taxon>Fungi</taxon>
        <taxon>Dikarya</taxon>
        <taxon>Basidiomycota</taxon>
        <taxon>Agaricomycotina</taxon>
        <taxon>Agaricomycetes</taxon>
        <taxon>Russulales</taxon>
        <taxon>Auriscalpiaceae</taxon>
        <taxon>Artomyces</taxon>
    </lineage>
</organism>
<evidence type="ECO:0000313" key="2">
    <source>
        <dbReference type="Proteomes" id="UP000814140"/>
    </source>
</evidence>
<proteinExistence type="predicted"/>
<accession>A0ACB8SN02</accession>
<dbReference type="Proteomes" id="UP000814140">
    <property type="component" value="Unassembled WGS sequence"/>
</dbReference>
<keyword evidence="2" id="KW-1185">Reference proteome</keyword>
<evidence type="ECO:0000313" key="1">
    <source>
        <dbReference type="EMBL" id="KAI0057838.1"/>
    </source>
</evidence>
<dbReference type="EMBL" id="MU277242">
    <property type="protein sequence ID" value="KAI0057838.1"/>
    <property type="molecule type" value="Genomic_DNA"/>
</dbReference>
<name>A0ACB8SN02_9AGAM</name>
<reference evidence="1" key="2">
    <citation type="journal article" date="2022" name="New Phytol.">
        <title>Evolutionary transition to the ectomycorrhizal habit in the genomes of a hyperdiverse lineage of mushroom-forming fungi.</title>
        <authorList>
            <person name="Looney B."/>
            <person name="Miyauchi S."/>
            <person name="Morin E."/>
            <person name="Drula E."/>
            <person name="Courty P.E."/>
            <person name="Kohler A."/>
            <person name="Kuo A."/>
            <person name="LaButti K."/>
            <person name="Pangilinan J."/>
            <person name="Lipzen A."/>
            <person name="Riley R."/>
            <person name="Andreopoulos W."/>
            <person name="He G."/>
            <person name="Johnson J."/>
            <person name="Nolan M."/>
            <person name="Tritt A."/>
            <person name="Barry K.W."/>
            <person name="Grigoriev I.V."/>
            <person name="Nagy L.G."/>
            <person name="Hibbett D."/>
            <person name="Henrissat B."/>
            <person name="Matheny P.B."/>
            <person name="Labbe J."/>
            <person name="Martin F.M."/>
        </authorList>
    </citation>
    <scope>NUCLEOTIDE SEQUENCE</scope>
    <source>
        <strain evidence="1">HHB10654</strain>
    </source>
</reference>
<protein>
    <submittedName>
        <fullName evidence="1">Uncharacterized protein</fullName>
    </submittedName>
</protein>
<sequence>MCLRVRVISVRFLYTPHAHVLRSFGLLHRIPPVQENREPGSLPPELHDASNEFEEQELFVPADTSGSDFELHDDEHHHHHHQQHHDYPVEYGSPDASQDYSYSYSNRGAAYQQGHPAAATSIPEEREEYDDDSRSHSPASSHSHSHSHSSHDHDHDHGHNHHHDHHHDDHHHHSEDSETSYHRTPTPESSRALGGVYSNGVPYNGVRSRTSIPENFGNGRSSFRAAGQRQAGPDEDEAEGDSDHELSSEHDGSLTSVE</sequence>